<reference evidence="10 12" key="1">
    <citation type="submission" date="2020-06" db="EMBL/GenBank/DDBJ databases">
        <title>Anoxygenic phototrophic Chloroflexota member uses a Type I reaction center.</title>
        <authorList>
            <person name="Tsuji J.M."/>
            <person name="Shaw N.A."/>
            <person name="Nagashima S."/>
            <person name="Venkiteswaran J."/>
            <person name="Schiff S.L."/>
            <person name="Hanada S."/>
            <person name="Tank M."/>
            <person name="Neufeld J.D."/>
        </authorList>
    </citation>
    <scope>NUCLEOTIDE SEQUENCE [LARGE SCALE GENOMIC DNA]</scope>
    <source>
        <strain evidence="10">L227-S17</strain>
    </source>
</reference>
<evidence type="ECO:0000256" key="6">
    <source>
        <dbReference type="ARBA" id="ARBA00022840"/>
    </source>
</evidence>
<keyword evidence="13" id="KW-1185">Reference proteome</keyword>
<dbReference type="CDD" id="cd03241">
    <property type="entry name" value="ABC_RecN"/>
    <property type="match status" value="2"/>
</dbReference>
<name>A0A8T7M1M8_9CHLR</name>
<comment type="similarity">
    <text evidence="2">Belongs to the RecN family.</text>
</comment>
<accession>A0A8T7M1M8</accession>
<dbReference type="Proteomes" id="UP001431572">
    <property type="component" value="Chromosome 1"/>
</dbReference>
<dbReference type="SUPFAM" id="SSF52540">
    <property type="entry name" value="P-loop containing nucleoside triphosphate hydrolases"/>
    <property type="match status" value="1"/>
</dbReference>
<evidence type="ECO:0000256" key="8">
    <source>
        <dbReference type="ARBA" id="ARBA00033408"/>
    </source>
</evidence>
<dbReference type="PANTHER" id="PTHR11059:SF0">
    <property type="entry name" value="DNA REPAIR PROTEIN RECN"/>
    <property type="match status" value="1"/>
</dbReference>
<dbReference type="AlphaFoldDB" id="A0A8T7M1M8"/>
<dbReference type="GO" id="GO:0006310">
    <property type="term" value="P:DNA recombination"/>
    <property type="evidence" value="ECO:0007669"/>
    <property type="project" value="InterPro"/>
</dbReference>
<dbReference type="Pfam" id="PF02463">
    <property type="entry name" value="SMC_N"/>
    <property type="match status" value="1"/>
</dbReference>
<evidence type="ECO:0000313" key="11">
    <source>
        <dbReference type="EMBL" id="WJW67831.1"/>
    </source>
</evidence>
<organism evidence="10 12">
    <name type="scientific">Candidatus Chlorohelix allophototropha</name>
    <dbReference type="NCBI Taxonomy" id="3003348"/>
    <lineage>
        <taxon>Bacteria</taxon>
        <taxon>Bacillati</taxon>
        <taxon>Chloroflexota</taxon>
        <taxon>Chloroflexia</taxon>
        <taxon>Candidatus Chloroheliales</taxon>
        <taxon>Candidatus Chloroheliaceae</taxon>
        <taxon>Candidatus Chlorohelix</taxon>
    </lineage>
</organism>
<evidence type="ECO:0000313" key="10">
    <source>
        <dbReference type="EMBL" id="NWJ45970.1"/>
    </source>
</evidence>
<dbReference type="GO" id="GO:0043590">
    <property type="term" value="C:bacterial nucleoid"/>
    <property type="evidence" value="ECO:0007669"/>
    <property type="project" value="TreeGrafter"/>
</dbReference>
<dbReference type="NCBIfam" id="TIGR00634">
    <property type="entry name" value="recN"/>
    <property type="match status" value="1"/>
</dbReference>
<dbReference type="RefSeq" id="WP_341469720.1">
    <property type="nucleotide sequence ID" value="NZ_CP128399.1"/>
</dbReference>
<evidence type="ECO:0000256" key="4">
    <source>
        <dbReference type="ARBA" id="ARBA00022741"/>
    </source>
</evidence>
<comment type="function">
    <text evidence="1">May be involved in recombinational repair of damaged DNA.</text>
</comment>
<keyword evidence="4" id="KW-0547">Nucleotide-binding</keyword>
<dbReference type="Gene3D" id="3.40.50.300">
    <property type="entry name" value="P-loop containing nucleotide triphosphate hydrolases"/>
    <property type="match status" value="2"/>
</dbReference>
<evidence type="ECO:0000256" key="3">
    <source>
        <dbReference type="ARBA" id="ARBA00021315"/>
    </source>
</evidence>
<dbReference type="PANTHER" id="PTHR11059">
    <property type="entry name" value="DNA REPAIR PROTEIN RECN"/>
    <property type="match status" value="1"/>
</dbReference>
<evidence type="ECO:0000256" key="7">
    <source>
        <dbReference type="ARBA" id="ARBA00023204"/>
    </source>
</evidence>
<dbReference type="EMBL" id="JACATZ010000001">
    <property type="protein sequence ID" value="NWJ45970.1"/>
    <property type="molecule type" value="Genomic_DNA"/>
</dbReference>
<dbReference type="FunFam" id="3.40.50.300:FF:000356">
    <property type="entry name" value="DNA repair protein RecN"/>
    <property type="match status" value="1"/>
</dbReference>
<evidence type="ECO:0000259" key="9">
    <source>
        <dbReference type="Pfam" id="PF02463"/>
    </source>
</evidence>
<dbReference type="InterPro" id="IPR004604">
    <property type="entry name" value="DNA_recomb/repair_RecN"/>
</dbReference>
<dbReference type="InterPro" id="IPR027417">
    <property type="entry name" value="P-loop_NTPase"/>
</dbReference>
<evidence type="ECO:0000313" key="12">
    <source>
        <dbReference type="Proteomes" id="UP000521676"/>
    </source>
</evidence>
<dbReference type="InterPro" id="IPR003395">
    <property type="entry name" value="RecF/RecN/SMC_N"/>
</dbReference>
<evidence type="ECO:0000256" key="1">
    <source>
        <dbReference type="ARBA" id="ARBA00003618"/>
    </source>
</evidence>
<keyword evidence="5" id="KW-0227">DNA damage</keyword>
<dbReference type="EMBL" id="CP128399">
    <property type="protein sequence ID" value="WJW67831.1"/>
    <property type="molecule type" value="Genomic_DNA"/>
</dbReference>
<dbReference type="GO" id="GO:0006281">
    <property type="term" value="P:DNA repair"/>
    <property type="evidence" value="ECO:0007669"/>
    <property type="project" value="UniProtKB-KW"/>
</dbReference>
<dbReference type="GO" id="GO:0005524">
    <property type="term" value="F:ATP binding"/>
    <property type="evidence" value="ECO:0007669"/>
    <property type="project" value="UniProtKB-KW"/>
</dbReference>
<sequence>MLVELNISNFAIIDSLSLRFSPGFNTLTGETGAGKSIIIDAVGAILGAKTGAEFIRHGQNQARVEGYYELAMSDKMLEDERFRHLLELLQRENLLEDENYAHQTLRLNLSREVNLSGRSVCRINGSSVRQDILREVGEALVDIHGQTEHISLLRVSEHLELLDQYAGVIQRRIRLSDLVGQLRMVRRDINGMQRDEREMARRVDLLKFQLEEIDAARLQPGEEEEMLKQRQILNSAEKLTAVSDRAYKLLYEGFEEGGEEGGYGKRGRGSGMAVHAALAEIERLLSDLLKFEAEIGKHLETVQEAAIKLEDVAHALRDFRDRVEYDPKRLEGIEERLEMIRSLKRKYGNGIPEILVYRQKAATELEQIVHSDERLAELHAQEQDLLQQIGVLAGEISKARRSAADKLAQEVEQSLRDLKLLRARFEVNITQREDFSGAPVTLLDGRKGLFAFDGHGVDRVEFYVSLNPGEPPKPLQKVASGGETSRLMLALKSILASADSVPTLIFDEVDVGVGGRSGQVVGEKLWQLTNSNNHQVICITHLPQIAAFGDSHFNIMKKVVDDRTLTTVRQLDYEAIIEELAAMLGGLPVSDSMRNSAVEMLKDVKGWKEAVHNGTLEQFLAQRHSNQATGQGQLWEELKTT</sequence>
<reference evidence="11" key="2">
    <citation type="journal article" date="2024" name="Nature">
        <title>Anoxygenic phototroph of the Chloroflexota uses a type I reaction centre.</title>
        <authorList>
            <person name="Tsuji J.M."/>
            <person name="Shaw N.A."/>
            <person name="Nagashima S."/>
            <person name="Venkiteswaran J.J."/>
            <person name="Schiff S.L."/>
            <person name="Watanabe T."/>
            <person name="Fukui M."/>
            <person name="Hanada S."/>
            <person name="Tank M."/>
            <person name="Neufeld J.D."/>
        </authorList>
    </citation>
    <scope>NUCLEOTIDE SEQUENCE</scope>
    <source>
        <strain evidence="11">L227-S17</strain>
    </source>
</reference>
<evidence type="ECO:0000256" key="2">
    <source>
        <dbReference type="ARBA" id="ARBA00009441"/>
    </source>
</evidence>
<keyword evidence="6" id="KW-0067">ATP-binding</keyword>
<evidence type="ECO:0000313" key="13">
    <source>
        <dbReference type="Proteomes" id="UP001431572"/>
    </source>
</evidence>
<gene>
    <name evidence="10" type="primary">recN</name>
    <name evidence="10" type="ORF">HXX08_08845</name>
    <name evidence="11" type="ORF">OZ401_001113</name>
</gene>
<evidence type="ECO:0000256" key="5">
    <source>
        <dbReference type="ARBA" id="ARBA00022763"/>
    </source>
</evidence>
<proteinExistence type="inferred from homology"/>
<dbReference type="GO" id="GO:0009432">
    <property type="term" value="P:SOS response"/>
    <property type="evidence" value="ECO:0007669"/>
    <property type="project" value="TreeGrafter"/>
</dbReference>
<feature type="domain" description="RecF/RecN/SMC N-terminal" evidence="9">
    <location>
        <begin position="2"/>
        <end position="557"/>
    </location>
</feature>
<keyword evidence="7" id="KW-0234">DNA repair</keyword>
<protein>
    <recommendedName>
        <fullName evidence="3">DNA repair protein RecN</fullName>
    </recommendedName>
    <alternativeName>
        <fullName evidence="8">Recombination protein N</fullName>
    </alternativeName>
</protein>
<dbReference type="Proteomes" id="UP000521676">
    <property type="component" value="Unassembled WGS sequence"/>
</dbReference>